<dbReference type="Pfam" id="PF05036">
    <property type="entry name" value="SPOR"/>
    <property type="match status" value="1"/>
</dbReference>
<dbReference type="EMBL" id="CP133148">
    <property type="protein sequence ID" value="WVT05108.1"/>
    <property type="molecule type" value="Genomic_DNA"/>
</dbReference>
<evidence type="ECO:0000313" key="4">
    <source>
        <dbReference type="Proteomes" id="UP001432360"/>
    </source>
</evidence>
<dbReference type="Gene3D" id="3.30.70.1070">
    <property type="entry name" value="Sporulation related repeat"/>
    <property type="match status" value="1"/>
</dbReference>
<organism evidence="3 4">
    <name type="scientific">Sinorhizobium chiapasense</name>
    <dbReference type="NCBI Taxonomy" id="501572"/>
    <lineage>
        <taxon>Bacteria</taxon>
        <taxon>Pseudomonadati</taxon>
        <taxon>Pseudomonadota</taxon>
        <taxon>Alphaproteobacteria</taxon>
        <taxon>Hyphomicrobiales</taxon>
        <taxon>Rhizobiaceae</taxon>
        <taxon>Sinorhizobium/Ensifer group</taxon>
        <taxon>Sinorhizobium</taxon>
    </lineage>
</organism>
<dbReference type="InterPro" id="IPR007730">
    <property type="entry name" value="SPOR-like_dom"/>
</dbReference>
<protein>
    <submittedName>
        <fullName evidence="3">SPOR domain-containing protein</fullName>
    </submittedName>
</protein>
<evidence type="ECO:0000259" key="2">
    <source>
        <dbReference type="PROSITE" id="PS51724"/>
    </source>
</evidence>
<dbReference type="SUPFAM" id="SSF110997">
    <property type="entry name" value="Sporulation related repeat"/>
    <property type="match status" value="1"/>
</dbReference>
<gene>
    <name evidence="3" type="ORF">RB548_06810</name>
</gene>
<feature type="region of interest" description="Disordered" evidence="1">
    <location>
        <begin position="734"/>
        <end position="755"/>
    </location>
</feature>
<name>A0ABZ2BEH4_9HYPH</name>
<feature type="region of interest" description="Disordered" evidence="1">
    <location>
        <begin position="576"/>
        <end position="598"/>
    </location>
</feature>
<feature type="region of interest" description="Disordered" evidence="1">
    <location>
        <begin position="680"/>
        <end position="700"/>
    </location>
</feature>
<evidence type="ECO:0000313" key="3">
    <source>
        <dbReference type="EMBL" id="WVT05108.1"/>
    </source>
</evidence>
<reference evidence="3" key="1">
    <citation type="submission" date="2023-08" db="EMBL/GenBank/DDBJ databases">
        <title>Complete genome sequence of Sinorhizobium chiapanecum ITTG S70 isolated from Acaciella angustissima nodules in Chiapas-Mexico.</title>
        <authorList>
            <person name="Rincon-Rosales R."/>
            <person name="Rogel M.A."/>
            <person name="Rincon-Medina C.I."/>
            <person name="Guerrero G."/>
            <person name="Manzano-Gomez L.A."/>
            <person name="Lopez-Lopez A."/>
            <person name="Rincon Molina F.A."/>
            <person name="Martinez-Romero E."/>
        </authorList>
    </citation>
    <scope>NUCLEOTIDE SEQUENCE</scope>
    <source>
        <strain evidence="3">ITTG S70</strain>
    </source>
</reference>
<evidence type="ECO:0000256" key="1">
    <source>
        <dbReference type="SAM" id="MobiDB-lite"/>
    </source>
</evidence>
<keyword evidence="4" id="KW-1185">Reference proteome</keyword>
<dbReference type="Proteomes" id="UP001432360">
    <property type="component" value="Chromosome"/>
</dbReference>
<proteinExistence type="predicted"/>
<feature type="compositionally biased region" description="Basic and acidic residues" evidence="1">
    <location>
        <begin position="576"/>
        <end position="588"/>
    </location>
</feature>
<sequence length="989" mass="102406">MADKQFARSGPAEFDVLADDDPLSELARIVGYDARPAVQQLQELQRHQEAVRRDPAFDLEEELLREFDSYDAPRAVAVHPDSGLVEHPVAGGVTEQHRADASTPVEPVAEHAVAAVEDRGSPVSEPAEDRHNDLASLAPAIDAVTPADLDAVDVADLAEVDPPVDLERELELSLGYEDLSLPQDTQASEASGASGTIQSHSARNDAFEAPAFEAMHVPLSLHAAVAWTAEPAASSDALFIDMADELARSNEAVVAPVDNAAAARAAVSFGSADEVDQLLADVERFPVPVATGLVAAAVEAHPAIHARPAAPVNAAPVKKSSYPFKPTFSRATPVASASGASQQRAFAAPIVEPVVAKVSAAPAASTVPTPEPVQEVAAVEPEPSFDIEDFELELSDLALDIDPPKADARQDVQATVAQPVVAHPALVEPAAQPFLQALSVPAEAEVPRDEPQASTEVIAEEEEPAESALPFDPAMIAEPESGVTPIAEVDVPQLPALEVEEKPAAYATDYDLDIDAEMAQLFGTPAAAPRDGSRVEDHGAHAAALPAAAKTSPQASVVDDFDEFEKAMEEDFQRSMAERQHATQDTERLAPGPGRASEYAEQGYGRRAQRTMLLAASVAGVIILGGAGVYAWMGGSTAALTGDGPKIILADKNPVKVVPEEKGGKTVPNQDKAVYDRVAGAQGDAPRQEALVSSTEEPMDVVQKTLTPETLPLEGSDDADAMTAPADDGEVARLLPDGDTSDAATAEEEKAPAVAPRKVRTMIVKPDGTLVAREEPVAPPTNDATASVDNQSIPATASGQAAAVGSKGEAIVADAGSELRPSGQQQAAGVEKVALAAPSDAPIEEVAVRSVKTTAIGGQPAPVPQTRPTSQADAGASANVAKTPAENETAMTAANAAPAAPLATASVPAGSYVIQIASLPSEAEAQKSYNSLSAKFASVIGGRGVDIRKAEIAGKGTYYRVRIPAGSREEANALCSRYKSAGGSCLVTK</sequence>
<accession>A0ABZ2BEH4</accession>
<dbReference type="RefSeq" id="WP_331374206.1">
    <property type="nucleotide sequence ID" value="NZ_CP133148.1"/>
</dbReference>
<feature type="region of interest" description="Disordered" evidence="1">
    <location>
        <begin position="442"/>
        <end position="471"/>
    </location>
</feature>
<feature type="domain" description="SPOR" evidence="2">
    <location>
        <begin position="906"/>
        <end position="989"/>
    </location>
</feature>
<dbReference type="InterPro" id="IPR036680">
    <property type="entry name" value="SPOR-like_sf"/>
</dbReference>
<feature type="region of interest" description="Disordered" evidence="1">
    <location>
        <begin position="856"/>
        <end position="885"/>
    </location>
</feature>
<dbReference type="PROSITE" id="PS51724">
    <property type="entry name" value="SPOR"/>
    <property type="match status" value="1"/>
</dbReference>